<keyword evidence="2" id="KW-1185">Reference proteome</keyword>
<protein>
    <submittedName>
        <fullName evidence="1">Uncharacterized protein</fullName>
    </submittedName>
</protein>
<name>A0A0C3FPY3_PILCF</name>
<dbReference type="EMBL" id="KN832997">
    <property type="protein sequence ID" value="KIM81774.1"/>
    <property type="molecule type" value="Genomic_DNA"/>
</dbReference>
<dbReference type="HOGENOM" id="CLU_2622873_0_0_1"/>
<reference evidence="2" key="2">
    <citation type="submission" date="2015-01" db="EMBL/GenBank/DDBJ databases">
        <title>Evolutionary Origins and Diversification of the Mycorrhizal Mutualists.</title>
        <authorList>
            <consortium name="DOE Joint Genome Institute"/>
            <consortium name="Mycorrhizal Genomics Consortium"/>
            <person name="Kohler A."/>
            <person name="Kuo A."/>
            <person name="Nagy L.G."/>
            <person name="Floudas D."/>
            <person name="Copeland A."/>
            <person name="Barry K.W."/>
            <person name="Cichocki N."/>
            <person name="Veneault-Fourrey C."/>
            <person name="LaButti K."/>
            <person name="Lindquist E.A."/>
            <person name="Lipzen A."/>
            <person name="Lundell T."/>
            <person name="Morin E."/>
            <person name="Murat C."/>
            <person name="Riley R."/>
            <person name="Ohm R."/>
            <person name="Sun H."/>
            <person name="Tunlid A."/>
            <person name="Henrissat B."/>
            <person name="Grigoriev I.V."/>
            <person name="Hibbett D.S."/>
            <person name="Martin F."/>
        </authorList>
    </citation>
    <scope>NUCLEOTIDE SEQUENCE [LARGE SCALE GENOMIC DNA]</scope>
    <source>
        <strain evidence="2">F 1598</strain>
    </source>
</reference>
<dbReference type="AlphaFoldDB" id="A0A0C3FPY3"/>
<evidence type="ECO:0000313" key="2">
    <source>
        <dbReference type="Proteomes" id="UP000054166"/>
    </source>
</evidence>
<proteinExistence type="predicted"/>
<sequence>MGLLLTMATNVSSNVAAIHLGSSRLLMITNTNKQSPSALVTAACVPRFFFVSTINALSWILDAISPYQSLSGQHFPSN</sequence>
<organism evidence="1 2">
    <name type="scientific">Piloderma croceum (strain F 1598)</name>
    <dbReference type="NCBI Taxonomy" id="765440"/>
    <lineage>
        <taxon>Eukaryota</taxon>
        <taxon>Fungi</taxon>
        <taxon>Dikarya</taxon>
        <taxon>Basidiomycota</taxon>
        <taxon>Agaricomycotina</taxon>
        <taxon>Agaricomycetes</taxon>
        <taxon>Agaricomycetidae</taxon>
        <taxon>Atheliales</taxon>
        <taxon>Atheliaceae</taxon>
        <taxon>Piloderma</taxon>
    </lineage>
</organism>
<evidence type="ECO:0000313" key="1">
    <source>
        <dbReference type="EMBL" id="KIM81774.1"/>
    </source>
</evidence>
<dbReference type="InParanoid" id="A0A0C3FPY3"/>
<gene>
    <name evidence="1" type="ORF">PILCRDRAFT_489533</name>
</gene>
<reference evidence="1 2" key="1">
    <citation type="submission" date="2014-04" db="EMBL/GenBank/DDBJ databases">
        <authorList>
            <consortium name="DOE Joint Genome Institute"/>
            <person name="Kuo A."/>
            <person name="Tarkka M."/>
            <person name="Buscot F."/>
            <person name="Kohler A."/>
            <person name="Nagy L.G."/>
            <person name="Floudas D."/>
            <person name="Copeland A."/>
            <person name="Barry K.W."/>
            <person name="Cichocki N."/>
            <person name="Veneault-Fourrey C."/>
            <person name="LaButti K."/>
            <person name="Lindquist E.A."/>
            <person name="Lipzen A."/>
            <person name="Lundell T."/>
            <person name="Morin E."/>
            <person name="Murat C."/>
            <person name="Sun H."/>
            <person name="Tunlid A."/>
            <person name="Henrissat B."/>
            <person name="Grigoriev I.V."/>
            <person name="Hibbett D.S."/>
            <person name="Martin F."/>
            <person name="Nordberg H.P."/>
            <person name="Cantor M.N."/>
            <person name="Hua S.X."/>
        </authorList>
    </citation>
    <scope>NUCLEOTIDE SEQUENCE [LARGE SCALE GENOMIC DNA]</scope>
    <source>
        <strain evidence="1 2">F 1598</strain>
    </source>
</reference>
<accession>A0A0C3FPY3</accession>
<dbReference type="Proteomes" id="UP000054166">
    <property type="component" value="Unassembled WGS sequence"/>
</dbReference>